<dbReference type="Proteomes" id="UP000773462">
    <property type="component" value="Unassembled WGS sequence"/>
</dbReference>
<organism evidence="5 6">
    <name type="scientific">Paenibacillus silagei</name>
    <dbReference type="NCBI Taxonomy" id="1670801"/>
    <lineage>
        <taxon>Bacteria</taxon>
        <taxon>Bacillati</taxon>
        <taxon>Bacillota</taxon>
        <taxon>Bacilli</taxon>
        <taxon>Bacillales</taxon>
        <taxon>Paenibacillaceae</taxon>
        <taxon>Paenibacillus</taxon>
    </lineage>
</organism>
<dbReference type="PROSITE" id="PS01124">
    <property type="entry name" value="HTH_ARAC_FAMILY_2"/>
    <property type="match status" value="1"/>
</dbReference>
<keyword evidence="6" id="KW-1185">Reference proteome</keyword>
<evidence type="ECO:0000259" key="4">
    <source>
        <dbReference type="PROSITE" id="PS01124"/>
    </source>
</evidence>
<accession>A0ABS4P249</accession>
<dbReference type="Pfam" id="PF12833">
    <property type="entry name" value="HTH_18"/>
    <property type="match status" value="1"/>
</dbReference>
<sequence>MVKGIGNDDGIQYICKLVYEAYRVPVLWVDEAAAPRLALGPAALNRPSVQGTGGLPVEVMELVRGHGGAAGRKLNMETVETFSTVSSRTAAEGGTLNAVTGRTAAAASPALPYLHTTGFLENFIILQLPGADGAIVTGPALNAPVTGDNAASLLRDHNIPPGQQASWLEYYGNLPIISRKRWYHAALLLYTLVTGQALSVTELLLAAGPLAEPLHPADDSPDLDLSYRREHTWLHHDPMQEREMFRYITNGDKAGLLQTHASFGEESYGRLSRKSQLRSKKNLAVSSITLATRAAIEGGLFWEIAYTLSDFHIQYIEELRDIPAVDSAMLAALCDFADQVEGSRSARHSRVSDRCRNFIYNHLYEELPLGRLAEYAGMSASYLSQLFKKETGTAISDYIQQQRVEEAKQLIQLPGITLSDIATRLHFNDQSYFTKVFKKYTGLTPGQFKQHSR</sequence>
<evidence type="ECO:0000313" key="6">
    <source>
        <dbReference type="Proteomes" id="UP000773462"/>
    </source>
</evidence>
<evidence type="ECO:0000313" key="5">
    <source>
        <dbReference type="EMBL" id="MBP2116385.1"/>
    </source>
</evidence>
<dbReference type="InterPro" id="IPR018060">
    <property type="entry name" value="HTH_AraC"/>
</dbReference>
<gene>
    <name evidence="5" type="ORF">J2Z70_006615</name>
</gene>
<evidence type="ECO:0000256" key="3">
    <source>
        <dbReference type="ARBA" id="ARBA00023163"/>
    </source>
</evidence>
<protein>
    <submittedName>
        <fullName evidence="5">AraC-like DNA-binding protein</fullName>
    </submittedName>
</protein>
<reference evidence="5 6" key="1">
    <citation type="submission" date="2021-03" db="EMBL/GenBank/DDBJ databases">
        <title>Genomic Encyclopedia of Type Strains, Phase IV (KMG-IV): sequencing the most valuable type-strain genomes for metagenomic binning, comparative biology and taxonomic classification.</title>
        <authorList>
            <person name="Goeker M."/>
        </authorList>
    </citation>
    <scope>NUCLEOTIDE SEQUENCE [LARGE SCALE GENOMIC DNA]</scope>
    <source>
        <strain evidence="5 6">DSM 101953</strain>
    </source>
</reference>
<keyword evidence="1" id="KW-0805">Transcription regulation</keyword>
<keyword evidence="2" id="KW-0238">DNA-binding</keyword>
<comment type="caution">
    <text evidence="5">The sequence shown here is derived from an EMBL/GenBank/DDBJ whole genome shotgun (WGS) entry which is preliminary data.</text>
</comment>
<evidence type="ECO:0000256" key="2">
    <source>
        <dbReference type="ARBA" id="ARBA00023125"/>
    </source>
</evidence>
<feature type="domain" description="HTH araC/xylS-type" evidence="4">
    <location>
        <begin position="353"/>
        <end position="451"/>
    </location>
</feature>
<proteinExistence type="predicted"/>
<dbReference type="InterPro" id="IPR009057">
    <property type="entry name" value="Homeodomain-like_sf"/>
</dbReference>
<keyword evidence="3" id="KW-0804">Transcription</keyword>
<dbReference type="PANTHER" id="PTHR43280:SF34">
    <property type="entry name" value="ARAC-FAMILY TRANSCRIPTIONAL REGULATOR"/>
    <property type="match status" value="1"/>
</dbReference>
<evidence type="ECO:0000256" key="1">
    <source>
        <dbReference type="ARBA" id="ARBA00023015"/>
    </source>
</evidence>
<dbReference type="SUPFAM" id="SSF46689">
    <property type="entry name" value="Homeodomain-like"/>
    <property type="match status" value="2"/>
</dbReference>
<dbReference type="PANTHER" id="PTHR43280">
    <property type="entry name" value="ARAC-FAMILY TRANSCRIPTIONAL REGULATOR"/>
    <property type="match status" value="1"/>
</dbReference>
<dbReference type="RefSeq" id="WP_209879941.1">
    <property type="nucleotide sequence ID" value="NZ_JAGGLV010000044.1"/>
</dbReference>
<dbReference type="InterPro" id="IPR020449">
    <property type="entry name" value="Tscrpt_reg_AraC-type_HTH"/>
</dbReference>
<dbReference type="SMART" id="SM00342">
    <property type="entry name" value="HTH_ARAC"/>
    <property type="match status" value="1"/>
</dbReference>
<dbReference type="Gene3D" id="1.10.10.60">
    <property type="entry name" value="Homeodomain-like"/>
    <property type="match status" value="2"/>
</dbReference>
<dbReference type="EMBL" id="JAGGLV010000044">
    <property type="protein sequence ID" value="MBP2116385.1"/>
    <property type="molecule type" value="Genomic_DNA"/>
</dbReference>
<name>A0ABS4P249_9BACL</name>
<dbReference type="PRINTS" id="PR00032">
    <property type="entry name" value="HTHARAC"/>
</dbReference>